<dbReference type="RefSeq" id="WP_096490938.1">
    <property type="nucleotide sequence ID" value="NZ_CP023445.1"/>
</dbReference>
<dbReference type="GO" id="GO:0071972">
    <property type="term" value="F:peptidoglycan L,D-transpeptidase activity"/>
    <property type="evidence" value="ECO:0007669"/>
    <property type="project" value="TreeGrafter"/>
</dbReference>
<dbReference type="EMBL" id="CP023445">
    <property type="protein sequence ID" value="ATE51885.1"/>
    <property type="molecule type" value="Genomic_DNA"/>
</dbReference>
<sequence length="488" mass="51842">MNTPLRRVGVAMMVMMMILLANATYVQVIKAEEYRTNAYNVRGRLEMLSRERGSIIAADGTPLATVTPIPDKDRWQRVYANGPMYLPVTGYLSNTYGSNGLERAENDLLIGEDDRLFTRRLSDLITGRDPKGASLQVTINPKAQQAAYEALGDRTGAVVAIEPKTGKILALVSTPSFDPNKLAVQDGEEEKAYWAEVTQDNAAQPDANRALSWTYPPGSTFKLVVAAAGLEEGMDKSTQVDARPTITLPGTNTELPNFNGNNCNNGVNATLEQAIAESCNTAFAKLAGDLGTAKLREQAAKFGIDDQKFQVPMTTAASTIGPIPDQAALFQTGIGQRDVQVTPLANAVMVATIANKGVRMKPYLVDKILGTDTATVDETKPDEVEEAMSEDSAQLLTEMMIAAENKAGGTGKLSNIQIASKTGTAEWGAGSTPNPHAWYTAFAPANDPQIALAVIVEKSGGQSGGNATGGRVAAPIGRAVISSYLGSR</sequence>
<feature type="domain" description="Penicillin-binding protein transpeptidase" evidence="1">
    <location>
        <begin position="156"/>
        <end position="481"/>
    </location>
</feature>
<dbReference type="Pfam" id="PF00905">
    <property type="entry name" value="Transpeptidase"/>
    <property type="match status" value="1"/>
</dbReference>
<evidence type="ECO:0000313" key="4">
    <source>
        <dbReference type="Proteomes" id="UP000218505"/>
    </source>
</evidence>
<evidence type="ECO:0000313" key="3">
    <source>
        <dbReference type="EMBL" id="ATE51885.1"/>
    </source>
</evidence>
<evidence type="ECO:0000259" key="2">
    <source>
        <dbReference type="Pfam" id="PF21922"/>
    </source>
</evidence>
<reference evidence="3" key="1">
    <citation type="submission" date="2017-09" db="EMBL/GenBank/DDBJ databases">
        <title>Complete Genome Sequence of ansamitocin-producing Bacterium Actinosynnema pretiosum X47.</title>
        <authorList>
            <person name="Cao G."/>
            <person name="Zong G."/>
            <person name="Zhong C."/>
            <person name="Fu J."/>
        </authorList>
    </citation>
    <scope>NUCLEOTIDE SEQUENCE [LARGE SCALE GENOMIC DNA]</scope>
    <source>
        <strain evidence="3">X47</strain>
    </source>
</reference>
<dbReference type="InterPro" id="IPR050515">
    <property type="entry name" value="Beta-lactam/transpept"/>
</dbReference>
<keyword evidence="4" id="KW-1185">Reference proteome</keyword>
<dbReference type="Gene3D" id="3.90.1310.10">
    <property type="entry name" value="Penicillin-binding protein 2a (Domain 2)"/>
    <property type="match status" value="1"/>
</dbReference>
<proteinExistence type="predicted"/>
<dbReference type="GO" id="GO:0071555">
    <property type="term" value="P:cell wall organization"/>
    <property type="evidence" value="ECO:0007669"/>
    <property type="project" value="TreeGrafter"/>
</dbReference>
<dbReference type="GO" id="GO:0008658">
    <property type="term" value="F:penicillin binding"/>
    <property type="evidence" value="ECO:0007669"/>
    <property type="project" value="InterPro"/>
</dbReference>
<evidence type="ECO:0000259" key="1">
    <source>
        <dbReference type="Pfam" id="PF00905"/>
    </source>
</evidence>
<protein>
    <submittedName>
        <fullName evidence="3">Penicillin-binding protein</fullName>
    </submittedName>
</protein>
<dbReference type="SUPFAM" id="SSF56601">
    <property type="entry name" value="beta-lactamase/transpeptidase-like"/>
    <property type="match status" value="1"/>
</dbReference>
<dbReference type="InterPro" id="IPR001460">
    <property type="entry name" value="PCN-bd_Tpept"/>
</dbReference>
<name>A0A290YYQ8_9PSEU</name>
<gene>
    <name evidence="3" type="ORF">CNX65_00120</name>
</gene>
<dbReference type="PANTHER" id="PTHR30627:SF24">
    <property type="entry name" value="PENICILLIN-BINDING PROTEIN 4B"/>
    <property type="match status" value="1"/>
</dbReference>
<dbReference type="Pfam" id="PF21922">
    <property type="entry name" value="PBP_dimer_2"/>
    <property type="match status" value="1"/>
</dbReference>
<dbReference type="KEGG" id="apre:CNX65_00120"/>
<dbReference type="GO" id="GO:0005886">
    <property type="term" value="C:plasma membrane"/>
    <property type="evidence" value="ECO:0007669"/>
    <property type="project" value="TreeGrafter"/>
</dbReference>
<accession>A0A290YYQ8</accession>
<dbReference type="AlphaFoldDB" id="A0A290YYQ8"/>
<dbReference type="Proteomes" id="UP000218505">
    <property type="component" value="Chromosome"/>
</dbReference>
<dbReference type="InterPro" id="IPR054120">
    <property type="entry name" value="PBPA_dimer"/>
</dbReference>
<dbReference type="InterPro" id="IPR012338">
    <property type="entry name" value="Beta-lactam/transpept-like"/>
</dbReference>
<organism evidence="3 4">
    <name type="scientific">Actinosynnema pretiosum</name>
    <dbReference type="NCBI Taxonomy" id="42197"/>
    <lineage>
        <taxon>Bacteria</taxon>
        <taxon>Bacillati</taxon>
        <taxon>Actinomycetota</taxon>
        <taxon>Actinomycetes</taxon>
        <taxon>Pseudonocardiales</taxon>
        <taxon>Pseudonocardiaceae</taxon>
        <taxon>Actinosynnema</taxon>
    </lineage>
</organism>
<feature type="domain" description="Penicillin binding protein A dimerisation" evidence="2">
    <location>
        <begin position="52"/>
        <end position="134"/>
    </location>
</feature>
<dbReference type="PANTHER" id="PTHR30627">
    <property type="entry name" value="PEPTIDOGLYCAN D,D-TRANSPEPTIDASE"/>
    <property type="match status" value="1"/>
</dbReference>
<dbReference type="Gene3D" id="3.40.710.10">
    <property type="entry name" value="DD-peptidase/beta-lactamase superfamily"/>
    <property type="match status" value="1"/>
</dbReference>